<dbReference type="SMART" id="SM00326">
    <property type="entry name" value="SH3"/>
    <property type="match status" value="1"/>
</dbReference>
<dbReference type="InterPro" id="IPR006020">
    <property type="entry name" value="PTB/PI_dom"/>
</dbReference>
<name>A0ABM0MHZ1_SACKO</name>
<evidence type="ECO:0000259" key="8">
    <source>
        <dbReference type="PROSITE" id="PS50002"/>
    </source>
</evidence>
<feature type="compositionally biased region" description="Basic and acidic residues" evidence="6">
    <location>
        <begin position="165"/>
        <end position="180"/>
    </location>
</feature>
<dbReference type="InterPro" id="IPR011993">
    <property type="entry name" value="PH-like_dom_sf"/>
</dbReference>
<dbReference type="SUPFAM" id="SSF50729">
    <property type="entry name" value="PH domain-like"/>
    <property type="match status" value="1"/>
</dbReference>
<comment type="similarity">
    <text evidence="2">Belongs to the JIP scaffold family.</text>
</comment>
<dbReference type="CDD" id="cd01212">
    <property type="entry name" value="PTB_JIP"/>
    <property type="match status" value="1"/>
</dbReference>
<feature type="domain" description="SH3" evidence="8">
    <location>
        <begin position="271"/>
        <end position="332"/>
    </location>
</feature>
<dbReference type="SUPFAM" id="SSF50044">
    <property type="entry name" value="SH3-domain"/>
    <property type="match status" value="1"/>
</dbReference>
<keyword evidence="9" id="KW-1185">Reference proteome</keyword>
<evidence type="ECO:0000256" key="3">
    <source>
        <dbReference type="ARBA" id="ARBA00022443"/>
    </source>
</evidence>
<sequence length="499" mass="56508">MADGKYNSDINSYRLIHDISLDNFQSEDILYDTNDFANKSVIETEILDVGFNNDKFKMTPEHKRYSPKSQSVTTQLKADMVKLDILDNDDEFSEPVPKQILNILKDESKTDKKFYIGGNEEKAPSVSSLSSSSTSSSSQKRGNGRKLPAIPVPPAEGNLQNEIEQAEKAKTEEDTKKEEEYGYSPEQCPPTVTIIPTESPGFHFDSISRENRPMLSAGNLLLLEDSINEEKSSKTAKLKNLFNKSDVAPTTESPKKKSDFTLATLCIDGEIKQQTHLVMFRFLPRHEDEIELDIGDPIYVENMCDDLWYEGVNLRNGCEGCFPGVYVREISEDTESEPGLNGKKCFLDTFLMKFLGSVEVPIHKGNDILCKAMQKIVTARRMTIASSPPTLCLMEISNRGIKMTDQSKPKILLGKGSKKQHDHFFSLKNVSFCGYHPKNDRYFGFITKHPSERRFACHVYISEEGTSSKPVAESVGRAFRRFYDEFLEYTNPTEDIYME</sequence>
<dbReference type="RefSeq" id="XP_006819632.1">
    <property type="nucleotide sequence ID" value="XM_006819569.1"/>
</dbReference>
<dbReference type="InterPro" id="IPR001452">
    <property type="entry name" value="SH3_domain"/>
</dbReference>
<evidence type="ECO:0000256" key="1">
    <source>
        <dbReference type="ARBA" id="ARBA00004496"/>
    </source>
</evidence>
<dbReference type="Pfam" id="PF00640">
    <property type="entry name" value="PID"/>
    <property type="match status" value="1"/>
</dbReference>
<evidence type="ECO:0000256" key="4">
    <source>
        <dbReference type="ARBA" id="ARBA00022490"/>
    </source>
</evidence>
<dbReference type="Gene3D" id="2.30.29.30">
    <property type="entry name" value="Pleckstrin-homology domain (PH domain)/Phosphotyrosine-binding domain (PTB)"/>
    <property type="match status" value="1"/>
</dbReference>
<dbReference type="InterPro" id="IPR036028">
    <property type="entry name" value="SH3-like_dom_sf"/>
</dbReference>
<feature type="compositionally biased region" description="Low complexity" evidence="6">
    <location>
        <begin position="125"/>
        <end position="138"/>
    </location>
</feature>
<evidence type="ECO:0000256" key="5">
    <source>
        <dbReference type="PROSITE-ProRule" id="PRU00192"/>
    </source>
</evidence>
<dbReference type="PROSITE" id="PS01179">
    <property type="entry name" value="PID"/>
    <property type="match status" value="1"/>
</dbReference>
<dbReference type="CDD" id="cd11801">
    <property type="entry name" value="SH3_JIP1_like"/>
    <property type="match status" value="1"/>
</dbReference>
<protein>
    <submittedName>
        <fullName evidence="10">C-Jun-amino-terminal kinase-interacting protein 1-like</fullName>
    </submittedName>
</protein>
<evidence type="ECO:0000313" key="10">
    <source>
        <dbReference type="RefSeq" id="XP_006819632.1"/>
    </source>
</evidence>
<dbReference type="PANTHER" id="PTHR47437:SF4">
    <property type="entry name" value="JNK-INTERACTING PROTEIN 1-LIKE PROTEIN"/>
    <property type="match status" value="1"/>
</dbReference>
<evidence type="ECO:0000256" key="6">
    <source>
        <dbReference type="SAM" id="MobiDB-lite"/>
    </source>
</evidence>
<feature type="domain" description="PID" evidence="7">
    <location>
        <begin position="350"/>
        <end position="488"/>
    </location>
</feature>
<reference evidence="10" key="1">
    <citation type="submission" date="2025-08" db="UniProtKB">
        <authorList>
            <consortium name="RefSeq"/>
        </authorList>
    </citation>
    <scope>IDENTIFICATION</scope>
    <source>
        <tissue evidence="10">Testes</tissue>
    </source>
</reference>
<dbReference type="Gene3D" id="2.30.30.40">
    <property type="entry name" value="SH3 Domains"/>
    <property type="match status" value="1"/>
</dbReference>
<dbReference type="Pfam" id="PF14604">
    <property type="entry name" value="SH3_9"/>
    <property type="match status" value="1"/>
</dbReference>
<evidence type="ECO:0000313" key="9">
    <source>
        <dbReference type="Proteomes" id="UP000694865"/>
    </source>
</evidence>
<proteinExistence type="inferred from homology"/>
<dbReference type="GeneID" id="100369970"/>
<dbReference type="InterPro" id="IPR047178">
    <property type="entry name" value="JIP1_scaffold"/>
</dbReference>
<evidence type="ECO:0000259" key="7">
    <source>
        <dbReference type="PROSITE" id="PS01179"/>
    </source>
</evidence>
<evidence type="ECO:0000256" key="2">
    <source>
        <dbReference type="ARBA" id="ARBA00009866"/>
    </source>
</evidence>
<organism evidence="9 10">
    <name type="scientific">Saccoglossus kowalevskii</name>
    <name type="common">Acorn worm</name>
    <dbReference type="NCBI Taxonomy" id="10224"/>
    <lineage>
        <taxon>Eukaryota</taxon>
        <taxon>Metazoa</taxon>
        <taxon>Hemichordata</taxon>
        <taxon>Enteropneusta</taxon>
        <taxon>Harrimaniidae</taxon>
        <taxon>Saccoglossus</taxon>
    </lineage>
</organism>
<dbReference type="PANTHER" id="PTHR47437">
    <property type="entry name" value="JNK-INTERACTING PROTEIN 1-LIKE PROTEIN"/>
    <property type="match status" value="1"/>
</dbReference>
<comment type="subcellular location">
    <subcellularLocation>
        <location evidence="1">Cytoplasm</location>
    </subcellularLocation>
</comment>
<accession>A0ABM0MHZ1</accession>
<dbReference type="PROSITE" id="PS50002">
    <property type="entry name" value="SH3"/>
    <property type="match status" value="1"/>
</dbReference>
<keyword evidence="3 5" id="KW-0728">SH3 domain</keyword>
<feature type="region of interest" description="Disordered" evidence="6">
    <location>
        <begin position="121"/>
        <end position="191"/>
    </location>
</feature>
<gene>
    <name evidence="10" type="primary">LOC100369970</name>
</gene>
<dbReference type="Proteomes" id="UP000694865">
    <property type="component" value="Unplaced"/>
</dbReference>
<dbReference type="SMART" id="SM00462">
    <property type="entry name" value="PTB"/>
    <property type="match status" value="1"/>
</dbReference>
<keyword evidence="4" id="KW-0963">Cytoplasm</keyword>